<protein>
    <recommendedName>
        <fullName evidence="3">Cellobiose dehydrogenase-like cytochrome domain-containing protein</fullName>
    </recommendedName>
</protein>
<dbReference type="Pfam" id="PF16010">
    <property type="entry name" value="CDH-cyt"/>
    <property type="match status" value="1"/>
</dbReference>
<feature type="compositionally biased region" description="Acidic residues" evidence="1">
    <location>
        <begin position="242"/>
        <end position="258"/>
    </location>
</feature>
<gene>
    <name evidence="4" type="ORF">BP5553_02704</name>
</gene>
<dbReference type="InterPro" id="IPR053208">
    <property type="entry name" value="GMC_Oxidoreductase_CD"/>
</dbReference>
<dbReference type="SUPFAM" id="SSF49344">
    <property type="entry name" value="CBD9-like"/>
    <property type="match status" value="1"/>
</dbReference>
<accession>A0A370TS84</accession>
<dbReference type="OrthoDB" id="413885at2759"/>
<name>A0A370TS84_9HELO</name>
<evidence type="ECO:0000256" key="2">
    <source>
        <dbReference type="SAM" id="SignalP"/>
    </source>
</evidence>
<keyword evidence="5" id="KW-1185">Reference proteome</keyword>
<evidence type="ECO:0000256" key="1">
    <source>
        <dbReference type="SAM" id="MobiDB-lite"/>
    </source>
</evidence>
<dbReference type="RefSeq" id="XP_031871020.1">
    <property type="nucleotide sequence ID" value="XM_032011327.1"/>
</dbReference>
<feature type="signal peptide" evidence="2">
    <location>
        <begin position="1"/>
        <end position="22"/>
    </location>
</feature>
<feature type="region of interest" description="Disordered" evidence="1">
    <location>
        <begin position="221"/>
        <end position="258"/>
    </location>
</feature>
<dbReference type="AlphaFoldDB" id="A0A370TS84"/>
<dbReference type="Proteomes" id="UP000254866">
    <property type="component" value="Unassembled WGS sequence"/>
</dbReference>
<feature type="domain" description="Cellobiose dehydrogenase-like cytochrome" evidence="3">
    <location>
        <begin position="30"/>
        <end position="207"/>
    </location>
</feature>
<evidence type="ECO:0000259" key="3">
    <source>
        <dbReference type="Pfam" id="PF16010"/>
    </source>
</evidence>
<dbReference type="GeneID" id="43595553"/>
<feature type="compositionally biased region" description="Low complexity" evidence="1">
    <location>
        <begin position="227"/>
        <end position="238"/>
    </location>
</feature>
<keyword evidence="2" id="KW-0732">Signal</keyword>
<dbReference type="PANTHER" id="PTHR47190:SF4">
    <property type="entry name" value="DEHYDROGENASE, PUTATIVE-RELATED"/>
    <property type="match status" value="1"/>
</dbReference>
<dbReference type="STRING" id="2656787.A0A370TS84"/>
<organism evidence="4 5">
    <name type="scientific">Venustampulla echinocandica</name>
    <dbReference type="NCBI Taxonomy" id="2656787"/>
    <lineage>
        <taxon>Eukaryota</taxon>
        <taxon>Fungi</taxon>
        <taxon>Dikarya</taxon>
        <taxon>Ascomycota</taxon>
        <taxon>Pezizomycotina</taxon>
        <taxon>Leotiomycetes</taxon>
        <taxon>Helotiales</taxon>
        <taxon>Pleuroascaceae</taxon>
        <taxon>Venustampulla</taxon>
    </lineage>
</organism>
<sequence>MIALSFLPYLRVLFFLPSLTLAASATTSTFTDTDTGITFQRFFGAKTQFGFGIALPENPTTDFIGQMDFPTPANAGWGGISLADEMVGPLLLVAWPTGNNVTSSFRLAKNEDDSPPVTTGSFAVSPIPQGTSANGTHMKFTFLCQNCIDGKLGFAAGDTNSAGFEMGWALASKAVKNAADPATTLPFHNSGFETFQAQLNLARSASFGEWAAMAGVAASNGSTTPVAAAAPGSASASSFGGGDDDDDDDDDDDSDDDD</sequence>
<evidence type="ECO:0000313" key="4">
    <source>
        <dbReference type="EMBL" id="RDL38364.1"/>
    </source>
</evidence>
<feature type="chain" id="PRO_5017027622" description="Cellobiose dehydrogenase-like cytochrome domain-containing protein" evidence="2">
    <location>
        <begin position="23"/>
        <end position="258"/>
    </location>
</feature>
<reference evidence="4 5" key="1">
    <citation type="journal article" date="2018" name="IMA Fungus">
        <title>IMA Genome-F 9: Draft genome sequence of Annulohypoxylon stygium, Aspergillus mulundensis, Berkeleyomyces basicola (syn. Thielaviopsis basicola), Ceratocystis smalleyi, two Cercospora beticola strains, Coleophoma cylindrospora, Fusarium fracticaudum, Phialophora cf. hyalina, and Morchella septimelata.</title>
        <authorList>
            <person name="Wingfield B.D."/>
            <person name="Bills G.F."/>
            <person name="Dong Y."/>
            <person name="Huang W."/>
            <person name="Nel W.J."/>
            <person name="Swalarsk-Parry B.S."/>
            <person name="Vaghefi N."/>
            <person name="Wilken P.M."/>
            <person name="An Z."/>
            <person name="de Beer Z.W."/>
            <person name="De Vos L."/>
            <person name="Chen L."/>
            <person name="Duong T.A."/>
            <person name="Gao Y."/>
            <person name="Hammerbacher A."/>
            <person name="Kikkert J.R."/>
            <person name="Li Y."/>
            <person name="Li H."/>
            <person name="Li K."/>
            <person name="Li Q."/>
            <person name="Liu X."/>
            <person name="Ma X."/>
            <person name="Naidoo K."/>
            <person name="Pethybridge S.J."/>
            <person name="Sun J."/>
            <person name="Steenkamp E.T."/>
            <person name="van der Nest M.A."/>
            <person name="van Wyk S."/>
            <person name="Wingfield M.J."/>
            <person name="Xiong C."/>
            <person name="Yue Q."/>
            <person name="Zhang X."/>
        </authorList>
    </citation>
    <scope>NUCLEOTIDE SEQUENCE [LARGE SCALE GENOMIC DNA]</scope>
    <source>
        <strain evidence="4 5">BP 5553</strain>
    </source>
</reference>
<dbReference type="CDD" id="cd09630">
    <property type="entry name" value="CDH_like_cytochrome"/>
    <property type="match status" value="1"/>
</dbReference>
<dbReference type="InterPro" id="IPR015920">
    <property type="entry name" value="Cellobiose_DH-like_cyt"/>
</dbReference>
<dbReference type="PANTHER" id="PTHR47190">
    <property type="entry name" value="DEHYDROGENASE, PUTATIVE-RELATED"/>
    <property type="match status" value="1"/>
</dbReference>
<dbReference type="Gene3D" id="2.60.40.1210">
    <property type="entry name" value="Cellobiose dehydrogenase, cytochrome domain"/>
    <property type="match status" value="1"/>
</dbReference>
<evidence type="ECO:0000313" key="5">
    <source>
        <dbReference type="Proteomes" id="UP000254866"/>
    </source>
</evidence>
<dbReference type="EMBL" id="NPIC01000002">
    <property type="protein sequence ID" value="RDL38364.1"/>
    <property type="molecule type" value="Genomic_DNA"/>
</dbReference>
<proteinExistence type="predicted"/>
<comment type="caution">
    <text evidence="4">The sequence shown here is derived from an EMBL/GenBank/DDBJ whole genome shotgun (WGS) entry which is preliminary data.</text>
</comment>